<name>A0A2J6TQM6_9HELO</name>
<evidence type="ECO:0000313" key="2">
    <source>
        <dbReference type="EMBL" id="PMD65326.1"/>
    </source>
</evidence>
<sequence length="97" mass="10494">MASGPKCGLGCLVAAAHGEGGEGGREKGEDSSIPISTKSPLALRLDEQIRARLARGFKLHRGRKLPRMGPNYHLCMLYKICAEEEETRCGQRPSSSI</sequence>
<dbReference type="EMBL" id="KZ613746">
    <property type="protein sequence ID" value="PMD65326.1"/>
    <property type="molecule type" value="Genomic_DNA"/>
</dbReference>
<evidence type="ECO:0000256" key="1">
    <source>
        <dbReference type="SAM" id="MobiDB-lite"/>
    </source>
</evidence>
<dbReference type="RefSeq" id="XP_024742230.1">
    <property type="nucleotide sequence ID" value="XM_024870786.1"/>
</dbReference>
<dbReference type="InParanoid" id="A0A2J6TQM6"/>
<dbReference type="AlphaFoldDB" id="A0A2J6TQM6"/>
<gene>
    <name evidence="2" type="ORF">K444DRAFT_177371</name>
</gene>
<feature type="region of interest" description="Disordered" evidence="1">
    <location>
        <begin position="17"/>
        <end position="36"/>
    </location>
</feature>
<keyword evidence="3" id="KW-1185">Reference proteome</keyword>
<dbReference type="GeneID" id="36578868"/>
<protein>
    <submittedName>
        <fullName evidence="2">Uncharacterized protein</fullName>
    </submittedName>
</protein>
<reference evidence="2 3" key="1">
    <citation type="submission" date="2016-04" db="EMBL/GenBank/DDBJ databases">
        <title>A degradative enzymes factory behind the ericoid mycorrhizal symbiosis.</title>
        <authorList>
            <consortium name="DOE Joint Genome Institute"/>
            <person name="Martino E."/>
            <person name="Morin E."/>
            <person name="Grelet G."/>
            <person name="Kuo A."/>
            <person name="Kohler A."/>
            <person name="Daghino S."/>
            <person name="Barry K."/>
            <person name="Choi C."/>
            <person name="Cichocki N."/>
            <person name="Clum A."/>
            <person name="Copeland A."/>
            <person name="Hainaut M."/>
            <person name="Haridas S."/>
            <person name="Labutti K."/>
            <person name="Lindquist E."/>
            <person name="Lipzen A."/>
            <person name="Khouja H.-R."/>
            <person name="Murat C."/>
            <person name="Ohm R."/>
            <person name="Olson A."/>
            <person name="Spatafora J."/>
            <person name="Veneault-Fourrey C."/>
            <person name="Henrissat B."/>
            <person name="Grigoriev I."/>
            <person name="Martin F."/>
            <person name="Perotto S."/>
        </authorList>
    </citation>
    <scope>NUCLEOTIDE SEQUENCE [LARGE SCALE GENOMIC DNA]</scope>
    <source>
        <strain evidence="2 3">E</strain>
    </source>
</reference>
<accession>A0A2J6TQM6</accession>
<feature type="compositionally biased region" description="Basic and acidic residues" evidence="1">
    <location>
        <begin position="19"/>
        <end position="30"/>
    </location>
</feature>
<dbReference type="Proteomes" id="UP000235371">
    <property type="component" value="Unassembled WGS sequence"/>
</dbReference>
<organism evidence="2 3">
    <name type="scientific">Hyaloscypha bicolor E</name>
    <dbReference type="NCBI Taxonomy" id="1095630"/>
    <lineage>
        <taxon>Eukaryota</taxon>
        <taxon>Fungi</taxon>
        <taxon>Dikarya</taxon>
        <taxon>Ascomycota</taxon>
        <taxon>Pezizomycotina</taxon>
        <taxon>Leotiomycetes</taxon>
        <taxon>Helotiales</taxon>
        <taxon>Hyaloscyphaceae</taxon>
        <taxon>Hyaloscypha</taxon>
        <taxon>Hyaloscypha bicolor</taxon>
    </lineage>
</organism>
<evidence type="ECO:0000313" key="3">
    <source>
        <dbReference type="Proteomes" id="UP000235371"/>
    </source>
</evidence>
<proteinExistence type="predicted"/>